<sequence length="273" mass="29851">MGQHLYSCLIASDARGVQLQALGLPQPFAVGGVPVRPPRTLTSVSEDNKTMEKSKSRENEGPRENVGRGSIGNSEGVVKGARSSEERAKLSQKMGSVEGKGRKAAQYRQKTASTEGVRGDIFSKNVSQIKSSEQKGGAENAKKLRGKASSVVKRAESRSHTVTPSMTSAASARRSKNVSFEEYPPYDDRTIASQRGHDSLSDESVISEEIEVIITDEHRDYVERMTIGKLSRAGLGQSFKWSKIEFYCVVMSYVLSLDTIAMFNYCVSRLGSE</sequence>
<gene>
    <name evidence="2" type="ORF">ANCCAN_05843</name>
</gene>
<evidence type="ECO:0000313" key="2">
    <source>
        <dbReference type="EMBL" id="RCN48157.1"/>
    </source>
</evidence>
<dbReference type="Proteomes" id="UP000252519">
    <property type="component" value="Unassembled WGS sequence"/>
</dbReference>
<protein>
    <submittedName>
        <fullName evidence="2">Uncharacterized protein</fullName>
    </submittedName>
</protein>
<evidence type="ECO:0000256" key="1">
    <source>
        <dbReference type="SAM" id="MobiDB-lite"/>
    </source>
</evidence>
<dbReference type="OrthoDB" id="6581954at2759"/>
<feature type="region of interest" description="Disordered" evidence="1">
    <location>
        <begin position="38"/>
        <end position="112"/>
    </location>
</feature>
<organism evidence="2 3">
    <name type="scientific">Ancylostoma caninum</name>
    <name type="common">Dog hookworm</name>
    <dbReference type="NCBI Taxonomy" id="29170"/>
    <lineage>
        <taxon>Eukaryota</taxon>
        <taxon>Metazoa</taxon>
        <taxon>Ecdysozoa</taxon>
        <taxon>Nematoda</taxon>
        <taxon>Chromadorea</taxon>
        <taxon>Rhabditida</taxon>
        <taxon>Rhabditina</taxon>
        <taxon>Rhabditomorpha</taxon>
        <taxon>Strongyloidea</taxon>
        <taxon>Ancylostomatidae</taxon>
        <taxon>Ancylostomatinae</taxon>
        <taxon>Ancylostoma</taxon>
    </lineage>
</organism>
<evidence type="ECO:0000313" key="3">
    <source>
        <dbReference type="Proteomes" id="UP000252519"/>
    </source>
</evidence>
<dbReference type="STRING" id="29170.A0A368GYT8"/>
<reference evidence="2 3" key="1">
    <citation type="submission" date="2014-10" db="EMBL/GenBank/DDBJ databases">
        <title>Draft genome of the hookworm Ancylostoma caninum.</title>
        <authorList>
            <person name="Mitreva M."/>
        </authorList>
    </citation>
    <scope>NUCLEOTIDE SEQUENCE [LARGE SCALE GENOMIC DNA]</scope>
    <source>
        <strain evidence="2 3">Baltimore</strain>
    </source>
</reference>
<dbReference type="EMBL" id="JOJR01000051">
    <property type="protein sequence ID" value="RCN48157.1"/>
    <property type="molecule type" value="Genomic_DNA"/>
</dbReference>
<feature type="compositionally biased region" description="Polar residues" evidence="1">
    <location>
        <begin position="160"/>
        <end position="170"/>
    </location>
</feature>
<dbReference type="AlphaFoldDB" id="A0A368GYT8"/>
<feature type="compositionally biased region" description="Basic and acidic residues" evidence="1">
    <location>
        <begin position="46"/>
        <end position="66"/>
    </location>
</feature>
<accession>A0A368GYT8</accession>
<feature type="region of interest" description="Disordered" evidence="1">
    <location>
        <begin position="128"/>
        <end position="174"/>
    </location>
</feature>
<comment type="caution">
    <text evidence="2">The sequence shown here is derived from an EMBL/GenBank/DDBJ whole genome shotgun (WGS) entry which is preliminary data.</text>
</comment>
<keyword evidence="3" id="KW-1185">Reference proteome</keyword>
<name>A0A368GYT8_ANCCA</name>
<proteinExistence type="predicted"/>